<dbReference type="SUPFAM" id="SSF55729">
    <property type="entry name" value="Acyl-CoA N-acyltransferases (Nat)"/>
    <property type="match status" value="1"/>
</dbReference>
<keyword evidence="2" id="KW-1185">Reference proteome</keyword>
<sequence length="335" mass="38461">MRDDPSSRAIELSQFCLRPLTPEDEPKVLALWRAAFGSDADAEMLRWKFFGEFGHRAIVAEHVSGDLAAMFGGIPYVASISGSRHEVVHMVDNMSHPSYRGRIGGRRGVYVRTVEHFIHCFCGPGRAVFLYGFPGVRHFLLGRYMLQYNELNRPVCLEIDLREKPLLLKRPGVIRYMEQGDARLDRLAAEMDSILPFWMRRDRRFVQWRFLSHPKKNYHIWGAGRWWSRFISGYSVALDNGDEGVLVDLVLPSGVGEALSFISSLIQEWKFYGWSRVKTWVSSAGNCHTVLRWVGFKVIEDPLGIIPAGRCFDPSMKSVWMLNNLYYTMADSDLF</sequence>
<evidence type="ECO:0008006" key="3">
    <source>
        <dbReference type="Google" id="ProtNLM"/>
    </source>
</evidence>
<evidence type="ECO:0000313" key="2">
    <source>
        <dbReference type="Proteomes" id="UP001321450"/>
    </source>
</evidence>
<reference evidence="2" key="1">
    <citation type="journal article" date="2024" name="Int. J. Syst. Evol. Microbiol.">
        <title>Methylomarinovum tepidoasis sp. nov., a moderately thermophilic methanotroph of the family Methylothermaceae isolated from a deep-sea hydrothermal field.</title>
        <authorList>
            <person name="Hirayama H."/>
            <person name="Takaki Y."/>
            <person name="Abe M."/>
            <person name="Miyazaki M."/>
            <person name="Uematsu K."/>
            <person name="Matsui Y."/>
            <person name="Takai K."/>
        </authorList>
    </citation>
    <scope>NUCLEOTIDE SEQUENCE [LARGE SCALE GENOMIC DNA]</scope>
    <source>
        <strain evidence="2">IN45</strain>
    </source>
</reference>
<dbReference type="KEGG" id="meiy:MIN45_P0344"/>
<dbReference type="Gene3D" id="3.40.630.30">
    <property type="match status" value="1"/>
</dbReference>
<proteinExistence type="predicted"/>
<protein>
    <recommendedName>
        <fullName evidence="3">N-acetyltransferase domain-containing protein</fullName>
    </recommendedName>
</protein>
<organism evidence="1 2">
    <name type="scientific">Methylomarinovum tepidoasis</name>
    <dbReference type="NCBI Taxonomy" id="2840183"/>
    <lineage>
        <taxon>Bacteria</taxon>
        <taxon>Pseudomonadati</taxon>
        <taxon>Pseudomonadota</taxon>
        <taxon>Gammaproteobacteria</taxon>
        <taxon>Methylococcales</taxon>
        <taxon>Methylothermaceae</taxon>
        <taxon>Methylomarinovum</taxon>
    </lineage>
</organism>
<name>A0AAU9C842_9GAMM</name>
<accession>A0AAU9C842</accession>
<dbReference type="RefSeq" id="WP_286293001.1">
    <property type="nucleotide sequence ID" value="NZ_AP024718.1"/>
</dbReference>
<gene>
    <name evidence="1" type="ORF">MIN45_P0344</name>
</gene>
<evidence type="ECO:0000313" key="1">
    <source>
        <dbReference type="EMBL" id="BCX87977.1"/>
    </source>
</evidence>
<dbReference type="Proteomes" id="UP001321450">
    <property type="component" value="Chromosome"/>
</dbReference>
<dbReference type="Pfam" id="PF13527">
    <property type="entry name" value="Acetyltransf_9"/>
    <property type="match status" value="1"/>
</dbReference>
<dbReference type="InterPro" id="IPR016181">
    <property type="entry name" value="Acyl_CoA_acyltransferase"/>
</dbReference>
<dbReference type="EMBL" id="AP024718">
    <property type="protein sequence ID" value="BCX87977.1"/>
    <property type="molecule type" value="Genomic_DNA"/>
</dbReference>
<dbReference type="AlphaFoldDB" id="A0AAU9C842"/>